<dbReference type="InterPro" id="IPR013783">
    <property type="entry name" value="Ig-like_fold"/>
</dbReference>
<sequence>MAVSFCSSQLFRRSQWRYLWQLMVLTLLMLFALQGWANIRIDSAGSSEKKIADTIRQSLLGPGVEISNVKLVRYSKSRVGLFSNGGSVPDFDIEKGLVLSTDSVKKLKGSAKKQFNERQVDEERGGESDSETFSSKYQDADLRKIMGSDIRQYDLLVLNFDLKPQRDNITVDFQFGSDEYEKFVGSQYVDAYGFFISGEGINGEFTNGAVNIATLPNGDRVSTNFVNHGDWGVFCKHEKNNENCKKINHNFFNTHYYQGNVQKVGKSETPRKTDRIKLFGWTKKVRSRLPVESGKTYQVKIAIANGTDSKFDSSVFIEAFRSQRKFSGTVFDHRTGVVDRNKITPFANARIHLFNDKGQVVQTTNTTKAGEYAFFVNDAGAYTVAVDAATVGPRADILPEQTWAGVGAVCADGHGGTRTLKQAGYCYGGKNAGETDRIGASPNRDKAQHIIHIPAGNADGNHLDFGFSYEVVTHAGDTGQGSLRQFIANANFRKALNMLFVPAVPQNNERGWKITLARPLTALRIPNTIIDGRARNFAQPEREALTAKNVRTGYSAGINHYPLSAFRSPDLEIASSGSGYIILLEANGQTLKNTAITSPVSVGQSIGVKVKEGVSGIQVKDNFIGVNYSGQPEKNHTLYDGIETGSRSSATITHNLIMGARLTSMNFKGSGRIEYNLILDNGTSSLTSDGISLQSSSPTETGRNVFVTKNHINGANGVALESWRFIKPERLYITDNTLSGGGRAHQSSRGEGAGLRLQARSDGGDRVKVSGNLIENNNGPGVVISNMDNASSRSARGNWIIGNQFRNNRVNGVDMPIDLSVTTVTGDGPTENTGSYEDGWPNRGIDTPVIHHAYMYDDKLVLEGGVMNEAISPVTVEFYKKTGGEYWPLFIRSENDMRTGNDAENQSSYGARYRGNDGKMLEKKRFHIELPLPDAKVKDGDQITATLVDSQRNTSEFGPVTTVVRAGKVRTSLWHDLNGNGKRDPGEPGIAGVKVELSYFDKKLSTLSVVEVLETDRDGTFNVDGVPAGEYQLNVIPGQPALSGYQLSPGGKNPAPVKVQAGQLSRVGFSYIEGTPELDFTINHRRVVIPGTAVSFQHRLVSSFDGNVVLKPEWISESDQQSVDWPIGLKQVNCNGESDGGSPISAPLDLKKGLPVCIQANSFVPANAPYGLQALMNITAEFRKSGQVSDEPPLVARVQNHLTVSDQKSDQLALKKWVENISLKEGKTTSNKAGSGDILQYTVEFTNAGATPLTQLDIIDSTPAFTTLAERIHCPQVLPDGLTGCEDVLPGKSENSVGYTGKLIWRFSGSLLPGRTGKVQYKVRVE</sequence>
<evidence type="ECO:0000256" key="3">
    <source>
        <dbReference type="ARBA" id="ARBA00022729"/>
    </source>
</evidence>
<feature type="domain" description="SD-repeat containing protein B" evidence="6">
    <location>
        <begin position="973"/>
        <end position="1037"/>
    </location>
</feature>
<feature type="transmembrane region" description="Helical" evidence="5">
    <location>
        <begin position="18"/>
        <end position="37"/>
    </location>
</feature>
<feature type="compositionally biased region" description="Basic and acidic residues" evidence="4">
    <location>
        <begin position="115"/>
        <end position="127"/>
    </location>
</feature>
<proteinExistence type="predicted"/>
<keyword evidence="5" id="KW-0812">Transmembrane</keyword>
<dbReference type="InterPro" id="IPR047589">
    <property type="entry name" value="DUF11_rpt"/>
</dbReference>
<keyword evidence="3" id="KW-0732">Signal</keyword>
<evidence type="ECO:0000256" key="5">
    <source>
        <dbReference type="SAM" id="Phobius"/>
    </source>
</evidence>
<dbReference type="InterPro" id="IPR011050">
    <property type="entry name" value="Pectin_lyase_fold/virulence"/>
</dbReference>
<keyword evidence="8" id="KW-1185">Reference proteome</keyword>
<accession>A0ABY6GVL8</accession>
<dbReference type="InterPro" id="IPR049804">
    <property type="entry name" value="Choice_anch_L"/>
</dbReference>
<name>A0ABY6GVL8_9GAMM</name>
<dbReference type="Proteomes" id="UP001163255">
    <property type="component" value="Chromosome"/>
</dbReference>
<evidence type="ECO:0000256" key="4">
    <source>
        <dbReference type="SAM" id="MobiDB-lite"/>
    </source>
</evidence>
<dbReference type="Gene3D" id="2.60.40.10">
    <property type="entry name" value="Immunoglobulins"/>
    <property type="match status" value="2"/>
</dbReference>
<gene>
    <name evidence="7" type="ORF">NX720_02445</name>
</gene>
<evidence type="ECO:0000313" key="7">
    <source>
        <dbReference type="EMBL" id="UYM16805.1"/>
    </source>
</evidence>
<reference evidence="7" key="1">
    <citation type="submission" date="2022-10" db="EMBL/GenBank/DDBJ databases">
        <title>Completed Genome Sequence of two octocoral isolated bacterium, Endozoicomonas euniceicola EF212T and Endozoicomonas gorgoniicola PS125T.</title>
        <authorList>
            <person name="Chiou Y.-J."/>
            <person name="Chen Y.-H."/>
        </authorList>
    </citation>
    <scope>NUCLEOTIDE SEQUENCE</scope>
    <source>
        <strain evidence="7">EF212</strain>
    </source>
</reference>
<evidence type="ECO:0000256" key="1">
    <source>
        <dbReference type="ARBA" id="ARBA00004613"/>
    </source>
</evidence>
<dbReference type="NCBIfam" id="NF038133">
    <property type="entry name" value="choice_anch_L"/>
    <property type="match status" value="1"/>
</dbReference>
<dbReference type="InterPro" id="IPR006626">
    <property type="entry name" value="PbH1"/>
</dbReference>
<protein>
    <submittedName>
        <fullName evidence="7">Choice-of-anchor L domain-containing protein</fullName>
    </submittedName>
</protein>
<dbReference type="InterPro" id="IPR033764">
    <property type="entry name" value="Sdr_B"/>
</dbReference>
<evidence type="ECO:0000256" key="2">
    <source>
        <dbReference type="ARBA" id="ARBA00022525"/>
    </source>
</evidence>
<dbReference type="NCBIfam" id="TIGR01451">
    <property type="entry name" value="B_ant_repeat"/>
    <property type="match status" value="1"/>
</dbReference>
<dbReference type="PANTHER" id="PTHR23303">
    <property type="entry name" value="CARBOXYPEPTIDASE REGULATORY REGION-CONTAINING"/>
    <property type="match status" value="1"/>
</dbReference>
<dbReference type="Pfam" id="PF17210">
    <property type="entry name" value="SdrD_B"/>
    <property type="match status" value="1"/>
</dbReference>
<keyword evidence="2" id="KW-0964">Secreted</keyword>
<dbReference type="InterPro" id="IPR051417">
    <property type="entry name" value="SDr/BOS_complex"/>
</dbReference>
<keyword evidence="5" id="KW-1133">Transmembrane helix</keyword>
<dbReference type="SMART" id="SM00710">
    <property type="entry name" value="PbH1"/>
    <property type="match status" value="6"/>
</dbReference>
<comment type="subcellular location">
    <subcellularLocation>
        <location evidence="1">Secreted</location>
    </subcellularLocation>
</comment>
<feature type="region of interest" description="Disordered" evidence="4">
    <location>
        <begin position="738"/>
        <end position="763"/>
    </location>
</feature>
<feature type="region of interest" description="Disordered" evidence="4">
    <location>
        <begin position="115"/>
        <end position="134"/>
    </location>
</feature>
<organism evidence="7 8">
    <name type="scientific">Endozoicomonas euniceicola</name>
    <dbReference type="NCBI Taxonomy" id="1234143"/>
    <lineage>
        <taxon>Bacteria</taxon>
        <taxon>Pseudomonadati</taxon>
        <taxon>Pseudomonadota</taxon>
        <taxon>Gammaproteobacteria</taxon>
        <taxon>Oceanospirillales</taxon>
        <taxon>Endozoicomonadaceae</taxon>
        <taxon>Endozoicomonas</taxon>
    </lineage>
</organism>
<dbReference type="SUPFAM" id="SSF49478">
    <property type="entry name" value="Cna protein B-type domain"/>
    <property type="match status" value="1"/>
</dbReference>
<dbReference type="SUPFAM" id="SSF51126">
    <property type="entry name" value="Pectin lyase-like"/>
    <property type="match status" value="1"/>
</dbReference>
<evidence type="ECO:0000313" key="8">
    <source>
        <dbReference type="Proteomes" id="UP001163255"/>
    </source>
</evidence>
<evidence type="ECO:0000259" key="6">
    <source>
        <dbReference type="Pfam" id="PF17210"/>
    </source>
</evidence>
<dbReference type="EMBL" id="CP103300">
    <property type="protein sequence ID" value="UYM16805.1"/>
    <property type="molecule type" value="Genomic_DNA"/>
</dbReference>
<dbReference type="RefSeq" id="WP_262599160.1">
    <property type="nucleotide sequence ID" value="NZ_CP103300.1"/>
</dbReference>
<keyword evidence="5" id="KW-0472">Membrane</keyword>
<dbReference type="SUPFAM" id="SSF117074">
    <property type="entry name" value="Hypothetical protein PA1324"/>
    <property type="match status" value="1"/>
</dbReference>